<evidence type="ECO:0000256" key="1">
    <source>
        <dbReference type="SAM" id="MobiDB-lite"/>
    </source>
</evidence>
<keyword evidence="3" id="KW-1185">Reference proteome</keyword>
<organism evidence="2">
    <name type="scientific">Mytilinidion resinicola</name>
    <dbReference type="NCBI Taxonomy" id="574789"/>
    <lineage>
        <taxon>Eukaryota</taxon>
        <taxon>Fungi</taxon>
        <taxon>Dikarya</taxon>
        <taxon>Ascomycota</taxon>
        <taxon>Pezizomycotina</taxon>
        <taxon>Dothideomycetes</taxon>
        <taxon>Pleosporomycetidae</taxon>
        <taxon>Mytilinidiales</taxon>
        <taxon>Mytilinidiaceae</taxon>
        <taxon>Mytilinidion</taxon>
    </lineage>
</organism>
<dbReference type="AlphaFoldDB" id="A0A6A6XZY7"/>
<evidence type="ECO:0000313" key="4">
    <source>
        <dbReference type="RefSeq" id="XP_033568822.1"/>
    </source>
</evidence>
<reference evidence="2 4" key="1">
    <citation type="journal article" date="2020" name="Stud. Mycol.">
        <title>101 Dothideomycetes genomes: a test case for predicting lifestyles and emergence of pathogens.</title>
        <authorList>
            <person name="Haridas S."/>
            <person name="Albert R."/>
            <person name="Binder M."/>
            <person name="Bloem J."/>
            <person name="Labutti K."/>
            <person name="Salamov A."/>
            <person name="Andreopoulos B."/>
            <person name="Baker S."/>
            <person name="Barry K."/>
            <person name="Bills G."/>
            <person name="Bluhm B."/>
            <person name="Cannon C."/>
            <person name="Castanera R."/>
            <person name="Culley D."/>
            <person name="Daum C."/>
            <person name="Ezra D."/>
            <person name="Gonzalez J."/>
            <person name="Henrissat B."/>
            <person name="Kuo A."/>
            <person name="Liang C."/>
            <person name="Lipzen A."/>
            <person name="Lutzoni F."/>
            <person name="Magnuson J."/>
            <person name="Mondo S."/>
            <person name="Nolan M."/>
            <person name="Ohm R."/>
            <person name="Pangilinan J."/>
            <person name="Park H.-J."/>
            <person name="Ramirez L."/>
            <person name="Alfaro M."/>
            <person name="Sun H."/>
            <person name="Tritt A."/>
            <person name="Yoshinaga Y."/>
            <person name="Zwiers L.-H."/>
            <person name="Turgeon B."/>
            <person name="Goodwin S."/>
            <person name="Spatafora J."/>
            <person name="Crous P."/>
            <person name="Grigoriev I."/>
        </authorList>
    </citation>
    <scope>NUCLEOTIDE SEQUENCE</scope>
    <source>
        <strain evidence="2 4">CBS 304.34</strain>
    </source>
</reference>
<gene>
    <name evidence="2 4" type="ORF">BDZ99DRAFT_552574</name>
</gene>
<evidence type="ECO:0000313" key="2">
    <source>
        <dbReference type="EMBL" id="KAF2801858.1"/>
    </source>
</evidence>
<dbReference type="GeneID" id="54467955"/>
<accession>A0A6A6XZY7</accession>
<dbReference type="OrthoDB" id="10666352at2759"/>
<name>A0A6A6XZY7_9PEZI</name>
<dbReference type="EMBL" id="MU003727">
    <property type="protein sequence ID" value="KAF2801858.1"/>
    <property type="molecule type" value="Genomic_DNA"/>
</dbReference>
<evidence type="ECO:0000313" key="3">
    <source>
        <dbReference type="Proteomes" id="UP000504636"/>
    </source>
</evidence>
<dbReference type="RefSeq" id="XP_033568822.1">
    <property type="nucleotide sequence ID" value="XM_033727062.1"/>
</dbReference>
<sequence>MTKSETQVSLLLANTYRICKDFHKPYHQILPEPCSINLGEWTIVLIQETGTLRARSDALIVNGSFGTMSLRYAFVAADETGNTIVSTLQKFPQELSGVPSTTTKMLERFFEDEMTSCHRVMAEAEDSLNLCPIRKRGVEEIQELKQLLDLVNSEIRAKAEEYDYVRDWIFKGSRSSPKIPSPDTGTDEQEAGEGSGAKMGPASAAGEDSFADDQV</sequence>
<feature type="region of interest" description="Disordered" evidence="1">
    <location>
        <begin position="172"/>
        <end position="215"/>
    </location>
</feature>
<reference evidence="4" key="3">
    <citation type="submission" date="2025-04" db="UniProtKB">
        <authorList>
            <consortium name="RefSeq"/>
        </authorList>
    </citation>
    <scope>IDENTIFICATION</scope>
    <source>
        <strain evidence="4">CBS 304.34</strain>
    </source>
</reference>
<proteinExistence type="predicted"/>
<protein>
    <submittedName>
        <fullName evidence="2 4">Uncharacterized protein</fullName>
    </submittedName>
</protein>
<dbReference type="Proteomes" id="UP000504636">
    <property type="component" value="Unplaced"/>
</dbReference>
<reference evidence="4" key="2">
    <citation type="submission" date="2020-04" db="EMBL/GenBank/DDBJ databases">
        <authorList>
            <consortium name="NCBI Genome Project"/>
        </authorList>
    </citation>
    <scope>NUCLEOTIDE SEQUENCE</scope>
    <source>
        <strain evidence="4">CBS 304.34</strain>
    </source>
</reference>